<name>A0A5B7HIV8_PORTR</name>
<sequence>MLTLATASPVKLLTTWALLIPFLSSSVTSGVLTLKELYMVLSLCSATSGKTRHFHKMNGPASSMF</sequence>
<reference evidence="1 2" key="1">
    <citation type="submission" date="2019-05" db="EMBL/GenBank/DDBJ databases">
        <title>Another draft genome of Portunus trituberculatus and its Hox gene families provides insights of decapod evolution.</title>
        <authorList>
            <person name="Jeong J.-H."/>
            <person name="Song I."/>
            <person name="Kim S."/>
            <person name="Choi T."/>
            <person name="Kim D."/>
            <person name="Ryu S."/>
            <person name="Kim W."/>
        </authorList>
    </citation>
    <scope>NUCLEOTIDE SEQUENCE [LARGE SCALE GENOMIC DNA]</scope>
    <source>
        <tissue evidence="1">Muscle</tissue>
    </source>
</reference>
<protein>
    <submittedName>
        <fullName evidence="1">Uncharacterized protein</fullName>
    </submittedName>
</protein>
<dbReference type="EMBL" id="VSRR010029785">
    <property type="protein sequence ID" value="MPC69659.1"/>
    <property type="molecule type" value="Genomic_DNA"/>
</dbReference>
<dbReference type="AlphaFoldDB" id="A0A5B7HIV8"/>
<evidence type="ECO:0000313" key="2">
    <source>
        <dbReference type="Proteomes" id="UP000324222"/>
    </source>
</evidence>
<evidence type="ECO:0000313" key="1">
    <source>
        <dbReference type="EMBL" id="MPC69659.1"/>
    </source>
</evidence>
<proteinExistence type="predicted"/>
<keyword evidence="2" id="KW-1185">Reference proteome</keyword>
<accession>A0A5B7HIV8</accession>
<organism evidence="1 2">
    <name type="scientific">Portunus trituberculatus</name>
    <name type="common">Swimming crab</name>
    <name type="synonym">Neptunus trituberculatus</name>
    <dbReference type="NCBI Taxonomy" id="210409"/>
    <lineage>
        <taxon>Eukaryota</taxon>
        <taxon>Metazoa</taxon>
        <taxon>Ecdysozoa</taxon>
        <taxon>Arthropoda</taxon>
        <taxon>Crustacea</taxon>
        <taxon>Multicrustacea</taxon>
        <taxon>Malacostraca</taxon>
        <taxon>Eumalacostraca</taxon>
        <taxon>Eucarida</taxon>
        <taxon>Decapoda</taxon>
        <taxon>Pleocyemata</taxon>
        <taxon>Brachyura</taxon>
        <taxon>Eubrachyura</taxon>
        <taxon>Portunoidea</taxon>
        <taxon>Portunidae</taxon>
        <taxon>Portuninae</taxon>
        <taxon>Portunus</taxon>
    </lineage>
</organism>
<gene>
    <name evidence="1" type="ORF">E2C01_063889</name>
</gene>
<comment type="caution">
    <text evidence="1">The sequence shown here is derived from an EMBL/GenBank/DDBJ whole genome shotgun (WGS) entry which is preliminary data.</text>
</comment>
<dbReference type="Proteomes" id="UP000324222">
    <property type="component" value="Unassembled WGS sequence"/>
</dbReference>